<evidence type="ECO:0000256" key="6">
    <source>
        <dbReference type="ARBA" id="ARBA00022989"/>
    </source>
</evidence>
<evidence type="ECO:0000256" key="8">
    <source>
        <dbReference type="ARBA" id="ARBA00023065"/>
    </source>
</evidence>
<dbReference type="Pfam" id="PF00858">
    <property type="entry name" value="ASC"/>
    <property type="match status" value="1"/>
</dbReference>
<organism evidence="15 16">
    <name type="scientific">Bursaphelenchus okinawaensis</name>
    <dbReference type="NCBI Taxonomy" id="465554"/>
    <lineage>
        <taxon>Eukaryota</taxon>
        <taxon>Metazoa</taxon>
        <taxon>Ecdysozoa</taxon>
        <taxon>Nematoda</taxon>
        <taxon>Chromadorea</taxon>
        <taxon>Rhabditida</taxon>
        <taxon>Tylenchina</taxon>
        <taxon>Tylenchomorpha</taxon>
        <taxon>Aphelenchoidea</taxon>
        <taxon>Aphelenchoididae</taxon>
        <taxon>Bursaphelenchus</taxon>
    </lineage>
</organism>
<dbReference type="AlphaFoldDB" id="A0A811K2Z6"/>
<proteinExistence type="inferred from homology"/>
<keyword evidence="3 13" id="KW-0813">Transport</keyword>
<evidence type="ECO:0000256" key="10">
    <source>
        <dbReference type="ARBA" id="ARBA00023180"/>
    </source>
</evidence>
<dbReference type="GO" id="GO:0015280">
    <property type="term" value="F:ligand-gated sodium channel activity"/>
    <property type="evidence" value="ECO:0007669"/>
    <property type="project" value="TreeGrafter"/>
</dbReference>
<evidence type="ECO:0000313" key="15">
    <source>
        <dbReference type="EMBL" id="CAD5209711.1"/>
    </source>
</evidence>
<dbReference type="EMBL" id="CAJFCW020000002">
    <property type="protein sequence ID" value="CAG9089910.1"/>
    <property type="molecule type" value="Genomic_DNA"/>
</dbReference>
<keyword evidence="11 13" id="KW-0739">Sodium transport</keyword>
<dbReference type="InterPro" id="IPR001873">
    <property type="entry name" value="ENaC"/>
</dbReference>
<comment type="caution">
    <text evidence="15">The sequence shown here is derived from an EMBL/GenBank/DDBJ whole genome shotgun (WGS) entry which is preliminary data.</text>
</comment>
<gene>
    <name evidence="15" type="ORF">BOKJ2_LOCUS2824</name>
</gene>
<dbReference type="Gene3D" id="2.60.470.10">
    <property type="entry name" value="Acid-sensing ion channels like domains"/>
    <property type="match status" value="1"/>
</dbReference>
<dbReference type="PROSITE" id="PS01206">
    <property type="entry name" value="ASC"/>
    <property type="match status" value="1"/>
</dbReference>
<keyword evidence="7" id="KW-0915">Sodium</keyword>
<dbReference type="PANTHER" id="PTHR11690">
    <property type="entry name" value="AMILORIDE-SENSITIVE SODIUM CHANNEL-RELATED"/>
    <property type="match status" value="1"/>
</dbReference>
<protein>
    <submittedName>
        <fullName evidence="15">Uncharacterized protein</fullName>
    </submittedName>
</protein>
<dbReference type="PANTHER" id="PTHR11690:SF153">
    <property type="entry name" value="AMILORIDE-SENSITIVE SODIUM CHANNEL"/>
    <property type="match status" value="1"/>
</dbReference>
<evidence type="ECO:0000256" key="1">
    <source>
        <dbReference type="ARBA" id="ARBA00004141"/>
    </source>
</evidence>
<comment type="similarity">
    <text evidence="2 13">Belongs to the amiloride-sensitive sodium channel (TC 1.A.6) family.</text>
</comment>
<reference evidence="15" key="1">
    <citation type="submission" date="2020-09" db="EMBL/GenBank/DDBJ databases">
        <authorList>
            <person name="Kikuchi T."/>
        </authorList>
    </citation>
    <scope>NUCLEOTIDE SEQUENCE</scope>
    <source>
        <strain evidence="15">SH1</strain>
    </source>
</reference>
<evidence type="ECO:0000256" key="13">
    <source>
        <dbReference type="RuleBase" id="RU000679"/>
    </source>
</evidence>
<evidence type="ECO:0000256" key="4">
    <source>
        <dbReference type="ARBA" id="ARBA00022461"/>
    </source>
</evidence>
<dbReference type="Proteomes" id="UP000614601">
    <property type="component" value="Unassembled WGS sequence"/>
</dbReference>
<evidence type="ECO:0000256" key="2">
    <source>
        <dbReference type="ARBA" id="ARBA00007193"/>
    </source>
</evidence>
<keyword evidence="4 13" id="KW-0894">Sodium channel</keyword>
<keyword evidence="12 13" id="KW-0407">Ion channel</keyword>
<evidence type="ECO:0000256" key="3">
    <source>
        <dbReference type="ARBA" id="ARBA00022448"/>
    </source>
</evidence>
<dbReference type="EMBL" id="CAJFDH010000002">
    <property type="protein sequence ID" value="CAD5209711.1"/>
    <property type="molecule type" value="Genomic_DNA"/>
</dbReference>
<evidence type="ECO:0000256" key="7">
    <source>
        <dbReference type="ARBA" id="ARBA00023053"/>
    </source>
</evidence>
<evidence type="ECO:0000256" key="9">
    <source>
        <dbReference type="ARBA" id="ARBA00023136"/>
    </source>
</evidence>
<accession>A0A811K2Z6</accession>
<dbReference type="Gene3D" id="1.10.287.770">
    <property type="entry name" value="YojJ-like"/>
    <property type="match status" value="1"/>
</dbReference>
<keyword evidence="16" id="KW-1185">Reference proteome</keyword>
<evidence type="ECO:0000313" key="16">
    <source>
        <dbReference type="Proteomes" id="UP000614601"/>
    </source>
</evidence>
<comment type="subcellular location">
    <subcellularLocation>
        <location evidence="1">Membrane</location>
        <topology evidence="1">Multi-pass membrane protein</topology>
    </subcellularLocation>
</comment>
<evidence type="ECO:0000256" key="12">
    <source>
        <dbReference type="ARBA" id="ARBA00023303"/>
    </source>
</evidence>
<dbReference type="Proteomes" id="UP000783686">
    <property type="component" value="Unassembled WGS sequence"/>
</dbReference>
<evidence type="ECO:0000256" key="11">
    <source>
        <dbReference type="ARBA" id="ARBA00023201"/>
    </source>
</evidence>
<dbReference type="InterPro" id="IPR020903">
    <property type="entry name" value="ENaC_CS"/>
</dbReference>
<sequence length="531" mass="61024">MSTRTSFKEGLVLILRDFAGWTSTHAVPHMAMADKVWIFLFWTLVFIVCSGIMCFMIYTSVVKFLRFPTDLTSRLYPGKQNFPCITVCNMNPWKLSMIQGTPLEGLVTAYEAGVQNDYYGFQKKPFTMTDAMRATRWTRFMYEELNELDIATNGSLSYSFDDIMLRCQFLEDACNFTNNLNSFYDPYFGRCHTINSEFLWESSRAGPNYGMRVFFRTVLDDYLPWVQDSGIVYYIHGPDETPFQDAFGYFAAVGLATSAGVNYLERVKLKHPYNDCTDDGTELTNYYGNDYEVEACIRSCIQKAIINDCGCYDPQYNYPTDGNVTSCYLADNPSEKMTCADDIINSVDDGNDNVTFLITRDCDCLQACNQSYYQISMSQARWPAKTYVPKTCREQPTSQYWNNQSECVVWYQYNSLLLEVYFERTNYKSNKESASYTWVNLIADSGGQLGLWLGMSVLSLFEFAVLAGILSAYFIRKPPMPTLEGYNYWEEFDQQIQKNPLKLVHTSTSDYDPSPLVQQPVIVQRPPNVIE</sequence>
<keyword evidence="9 14" id="KW-0472">Membrane</keyword>
<dbReference type="OrthoDB" id="5874059at2759"/>
<evidence type="ECO:0000256" key="14">
    <source>
        <dbReference type="SAM" id="Phobius"/>
    </source>
</evidence>
<keyword evidence="10" id="KW-0325">Glycoprotein</keyword>
<feature type="transmembrane region" description="Helical" evidence="14">
    <location>
        <begin position="36"/>
        <end position="58"/>
    </location>
</feature>
<keyword evidence="6 14" id="KW-1133">Transmembrane helix</keyword>
<keyword evidence="5 13" id="KW-0812">Transmembrane</keyword>
<evidence type="ECO:0000256" key="5">
    <source>
        <dbReference type="ARBA" id="ARBA00022692"/>
    </source>
</evidence>
<feature type="transmembrane region" description="Helical" evidence="14">
    <location>
        <begin position="449"/>
        <end position="475"/>
    </location>
</feature>
<keyword evidence="8 13" id="KW-0406">Ion transport</keyword>
<dbReference type="GO" id="GO:0005886">
    <property type="term" value="C:plasma membrane"/>
    <property type="evidence" value="ECO:0007669"/>
    <property type="project" value="TreeGrafter"/>
</dbReference>
<name>A0A811K2Z6_9BILA</name>
<dbReference type="PRINTS" id="PR01078">
    <property type="entry name" value="AMINACHANNEL"/>
</dbReference>